<reference evidence="2 3" key="1">
    <citation type="submission" date="2019-03" db="EMBL/GenBank/DDBJ databases">
        <authorList>
            <consortium name="Pathogen Informatics"/>
        </authorList>
    </citation>
    <scope>NUCLEOTIDE SEQUENCE [LARGE SCALE GENOMIC DNA]</scope>
    <source>
        <strain evidence="2 3">NCTC12998</strain>
    </source>
</reference>
<dbReference type="SUPFAM" id="SSF52518">
    <property type="entry name" value="Thiamin diphosphate-binding fold (THDP-binding)"/>
    <property type="match status" value="1"/>
</dbReference>
<dbReference type="InterPro" id="IPR051157">
    <property type="entry name" value="PDH/Transketolase"/>
</dbReference>
<dbReference type="Proteomes" id="UP000345637">
    <property type="component" value="Unassembled WGS sequence"/>
</dbReference>
<dbReference type="Pfam" id="PF02779">
    <property type="entry name" value="Transket_pyr"/>
    <property type="match status" value="1"/>
</dbReference>
<protein>
    <submittedName>
        <fullName evidence="2">1-deoxy-D-xylulose-5-phosphate synthase</fullName>
    </submittedName>
</protein>
<feature type="domain" description="Transketolase-like pyrimidine-binding" evidence="1">
    <location>
        <begin position="12"/>
        <end position="83"/>
    </location>
</feature>
<gene>
    <name evidence="2" type="ORF">NCTC12998_05454</name>
</gene>
<evidence type="ECO:0000313" key="3">
    <source>
        <dbReference type="Proteomes" id="UP000345637"/>
    </source>
</evidence>
<dbReference type="PANTHER" id="PTHR43825">
    <property type="entry name" value="PYRUVATE DEHYDROGENASE E1 COMPONENT"/>
    <property type="match status" value="1"/>
</dbReference>
<accession>A0A485C489</accession>
<evidence type="ECO:0000259" key="1">
    <source>
        <dbReference type="Pfam" id="PF02779"/>
    </source>
</evidence>
<dbReference type="AlphaFoldDB" id="A0A485C489"/>
<name>A0A485C489_RAOPL</name>
<dbReference type="InterPro" id="IPR029061">
    <property type="entry name" value="THDP-binding"/>
</dbReference>
<dbReference type="Gene3D" id="3.40.50.970">
    <property type="match status" value="1"/>
</dbReference>
<dbReference type="PANTHER" id="PTHR43825:SF1">
    <property type="entry name" value="TRANSKETOLASE-LIKE PYRIMIDINE-BINDING DOMAIN-CONTAINING PROTEIN"/>
    <property type="match status" value="1"/>
</dbReference>
<sequence length="107" mass="11510">MIKVAPAGQKDAVEMRKIYAGFVSQQVEKGTSIIALEADLMSSMAMDSVARKYPQHVINCGIMEANVIGTAAGLSLTGRQAVCAYLYRLRQPSLFRSAVYVPGLSAQ</sequence>
<proteinExistence type="predicted"/>
<dbReference type="InterPro" id="IPR005475">
    <property type="entry name" value="Transketolase-like_Pyr-bd"/>
</dbReference>
<organism evidence="2 3">
    <name type="scientific">Raoultella planticola</name>
    <name type="common">Klebsiella planticola</name>
    <dbReference type="NCBI Taxonomy" id="575"/>
    <lineage>
        <taxon>Bacteria</taxon>
        <taxon>Pseudomonadati</taxon>
        <taxon>Pseudomonadota</taxon>
        <taxon>Gammaproteobacteria</taxon>
        <taxon>Enterobacterales</taxon>
        <taxon>Enterobacteriaceae</taxon>
        <taxon>Klebsiella/Raoultella group</taxon>
        <taxon>Raoultella</taxon>
    </lineage>
</organism>
<evidence type="ECO:0000313" key="2">
    <source>
        <dbReference type="EMBL" id="VFS80144.1"/>
    </source>
</evidence>
<dbReference type="EMBL" id="CAADJE010000025">
    <property type="protein sequence ID" value="VFS80144.1"/>
    <property type="molecule type" value="Genomic_DNA"/>
</dbReference>